<keyword evidence="2" id="KW-1185">Reference proteome</keyword>
<accession>A0ACB7ZXH3</accession>
<protein>
    <submittedName>
        <fullName evidence="1">Uncharacterized protein</fullName>
    </submittedName>
</protein>
<evidence type="ECO:0000313" key="1">
    <source>
        <dbReference type="EMBL" id="KAH7905735.1"/>
    </source>
</evidence>
<organism evidence="1 2">
    <name type="scientific">Hygrophoropsis aurantiaca</name>
    <dbReference type="NCBI Taxonomy" id="72124"/>
    <lineage>
        <taxon>Eukaryota</taxon>
        <taxon>Fungi</taxon>
        <taxon>Dikarya</taxon>
        <taxon>Basidiomycota</taxon>
        <taxon>Agaricomycotina</taxon>
        <taxon>Agaricomycetes</taxon>
        <taxon>Agaricomycetidae</taxon>
        <taxon>Boletales</taxon>
        <taxon>Coniophorineae</taxon>
        <taxon>Hygrophoropsidaceae</taxon>
        <taxon>Hygrophoropsis</taxon>
    </lineage>
</organism>
<dbReference type="Proteomes" id="UP000790377">
    <property type="component" value="Unassembled WGS sequence"/>
</dbReference>
<dbReference type="EMBL" id="MU268132">
    <property type="protein sequence ID" value="KAH7905735.1"/>
    <property type="molecule type" value="Genomic_DNA"/>
</dbReference>
<comment type="caution">
    <text evidence="1">The sequence shown here is derived from an EMBL/GenBank/DDBJ whole genome shotgun (WGS) entry which is preliminary data.</text>
</comment>
<name>A0ACB7ZXH3_9AGAM</name>
<proteinExistence type="predicted"/>
<reference evidence="1" key="1">
    <citation type="journal article" date="2021" name="New Phytol.">
        <title>Evolutionary innovations through gain and loss of genes in the ectomycorrhizal Boletales.</title>
        <authorList>
            <person name="Wu G."/>
            <person name="Miyauchi S."/>
            <person name="Morin E."/>
            <person name="Kuo A."/>
            <person name="Drula E."/>
            <person name="Varga T."/>
            <person name="Kohler A."/>
            <person name="Feng B."/>
            <person name="Cao Y."/>
            <person name="Lipzen A."/>
            <person name="Daum C."/>
            <person name="Hundley H."/>
            <person name="Pangilinan J."/>
            <person name="Johnson J."/>
            <person name="Barry K."/>
            <person name="LaButti K."/>
            <person name="Ng V."/>
            <person name="Ahrendt S."/>
            <person name="Min B."/>
            <person name="Choi I.G."/>
            <person name="Park H."/>
            <person name="Plett J.M."/>
            <person name="Magnuson J."/>
            <person name="Spatafora J.W."/>
            <person name="Nagy L.G."/>
            <person name="Henrissat B."/>
            <person name="Grigoriev I.V."/>
            <person name="Yang Z.L."/>
            <person name="Xu J."/>
            <person name="Martin F.M."/>
        </authorList>
    </citation>
    <scope>NUCLEOTIDE SEQUENCE</scope>
    <source>
        <strain evidence="1">ATCC 28755</strain>
    </source>
</reference>
<evidence type="ECO:0000313" key="2">
    <source>
        <dbReference type="Proteomes" id="UP000790377"/>
    </source>
</evidence>
<gene>
    <name evidence="1" type="ORF">BJ138DRAFT_1164186</name>
</gene>
<sequence length="471" mass="49658">MSLQTQSETTLALVYDASNPTLGAGCNRDCCALLGLSTKPATWARTFLFPALNHAALASAYSITALSTTTPASAHASAAEFSPQLNANVSANSPDSHAIRPYSGDTTQIAADPDVNFVIVSVKAPYHKAIAVPVIAAGKDCFIEWPAGKNSRETVELAEAARARGVRRIVGLQGRHSIILRKAREMIAAGKIGKVLSCSIVAGFCGPFINEINAYTVDEASGGSTLDIIVAHHLDSFLSVLGQEFTSVSATTSIHYSTASLIDMSGRPTGTFVPATCPDQIVFTGMLSGGAVASVTFRGGYAGVQGGDGPEKGKPLSRRNSLWEIDGEEGCLRIESGTMWGSFLQMADPTLFLNGEEVQIRVQAPRPKDAPIAIAKDAESGNGTGHEAIKEGAREESGKTVLNAEDLLVDSGDASLRNLVTQFAEFAKDRQGGSNGEDEERRYATLDDAVKLRRLLDAISTSAKAGRRVDL</sequence>